<sequence>MPPRCGFGACGGYPPWVFHRGFGLVDLLSGDYAHALSVTYRRLRSVMVVSLLALLQSRWAACLFAST</sequence>
<organism evidence="1 2">
    <name type="scientific">Segniliparus rotundus (strain ATCC BAA-972 / CDC 1076 / CIP 108378 / DSM 44985 / JCM 13578)</name>
    <dbReference type="NCBI Taxonomy" id="640132"/>
    <lineage>
        <taxon>Bacteria</taxon>
        <taxon>Bacillati</taxon>
        <taxon>Actinomycetota</taxon>
        <taxon>Actinomycetes</taxon>
        <taxon>Mycobacteriales</taxon>
        <taxon>Segniliparaceae</taxon>
        <taxon>Segniliparus</taxon>
    </lineage>
</organism>
<keyword evidence="2" id="KW-1185">Reference proteome</keyword>
<protein>
    <submittedName>
        <fullName evidence="1">Uncharacterized protein</fullName>
    </submittedName>
</protein>
<dbReference type="HOGENOM" id="CLU_2809996_0_0_11"/>
<evidence type="ECO:0000313" key="1">
    <source>
        <dbReference type="EMBL" id="ADG97890.1"/>
    </source>
</evidence>
<reference evidence="1 2" key="1">
    <citation type="journal article" date="2010" name="Stand. Genomic Sci.">
        <title>Complete genome sequence of Segniliparus rotundus type strain (CDC 1076).</title>
        <authorList>
            <person name="Sikorski J."/>
            <person name="Lapidus A."/>
            <person name="Copeland A."/>
            <person name="Misra M."/>
            <person name="Glavina Del Rio T."/>
            <person name="Nolan M."/>
            <person name="Lucas S."/>
            <person name="Chen F."/>
            <person name="Tice H."/>
            <person name="Cheng J.F."/>
            <person name="Jando M."/>
            <person name="Schneider S."/>
            <person name="Bruce D."/>
            <person name="Goodwin L."/>
            <person name="Pitluck S."/>
            <person name="Liolios K."/>
            <person name="Mikhailova N."/>
            <person name="Pati A."/>
            <person name="Ivanova N."/>
            <person name="Mavromatis K."/>
            <person name="Chen A."/>
            <person name="Palaniappan K."/>
            <person name="Chertkov O."/>
            <person name="Land M."/>
            <person name="Hauser L."/>
            <person name="Chang Y.J."/>
            <person name="Jeffries C.D."/>
            <person name="Brettin T."/>
            <person name="Detter J.C."/>
            <person name="Han C."/>
            <person name="Rohde M."/>
            <person name="Goker M."/>
            <person name="Bristow J."/>
            <person name="Eisen J.A."/>
            <person name="Markowitz V."/>
            <person name="Hugenholtz P."/>
            <person name="Kyrpides N.C."/>
            <person name="Klenk H.P."/>
        </authorList>
    </citation>
    <scope>NUCLEOTIDE SEQUENCE [LARGE SCALE GENOMIC DNA]</scope>
    <source>
        <strain evidence="2">ATCC BAA-972 / CDC 1076 / CIP 108378 / DSM 44985 / JCM 13578</strain>
    </source>
</reference>
<evidence type="ECO:0000313" key="2">
    <source>
        <dbReference type="Proteomes" id="UP000002247"/>
    </source>
</evidence>
<gene>
    <name evidence="1" type="ordered locus">Srot_1427</name>
</gene>
<dbReference type="Proteomes" id="UP000002247">
    <property type="component" value="Chromosome"/>
</dbReference>
<dbReference type="KEGG" id="srt:Srot_1427"/>
<dbReference type="EMBL" id="CP001958">
    <property type="protein sequence ID" value="ADG97890.1"/>
    <property type="molecule type" value="Genomic_DNA"/>
</dbReference>
<dbReference type="AlphaFoldDB" id="D6Z7G0"/>
<proteinExistence type="predicted"/>
<accession>D6Z7G0</accession>
<name>D6Z7G0_SEGRD</name>